<keyword evidence="4" id="KW-0813">Transport</keyword>
<dbReference type="EMBL" id="JABBNT010000003">
    <property type="protein sequence ID" value="NMM44809.1"/>
    <property type="molecule type" value="Genomic_DNA"/>
</dbReference>
<comment type="cofactor">
    <cofactor evidence="13">
        <name>heme c</name>
        <dbReference type="ChEBI" id="CHEBI:61717"/>
    </cofactor>
    <text evidence="13">Binds 1 heme c group covalently per subunit.</text>
</comment>
<feature type="chain" id="PRO_5031481277" description="Cytochrome c1" evidence="15">
    <location>
        <begin position="29"/>
        <end position="306"/>
    </location>
</feature>
<evidence type="ECO:0000256" key="3">
    <source>
        <dbReference type="ARBA" id="ARBA00016165"/>
    </source>
</evidence>
<keyword evidence="10 14" id="KW-1133">Transmembrane helix</keyword>
<dbReference type="InterPro" id="IPR009056">
    <property type="entry name" value="Cyt_c-like_dom"/>
</dbReference>
<dbReference type="Gene3D" id="1.20.5.100">
    <property type="entry name" value="Cytochrome c1, transmembrane anchor, C-terminal"/>
    <property type="match status" value="1"/>
</dbReference>
<evidence type="ECO:0000256" key="11">
    <source>
        <dbReference type="ARBA" id="ARBA00023004"/>
    </source>
</evidence>
<dbReference type="Proteomes" id="UP000539372">
    <property type="component" value="Unassembled WGS sequence"/>
</dbReference>
<keyword evidence="8 13" id="KW-0479">Metal-binding</keyword>
<feature type="binding site" description="covalent" evidence="13">
    <location>
        <position position="69"/>
    </location>
    <ligand>
        <name>heme c</name>
        <dbReference type="ChEBI" id="CHEBI:61717"/>
    </ligand>
</feature>
<dbReference type="InterPro" id="IPR036909">
    <property type="entry name" value="Cyt_c-like_dom_sf"/>
</dbReference>
<feature type="domain" description="Cytochrome c" evidence="16">
    <location>
        <begin position="52"/>
        <end position="179"/>
    </location>
</feature>
<evidence type="ECO:0000256" key="8">
    <source>
        <dbReference type="ARBA" id="ARBA00022723"/>
    </source>
</evidence>
<dbReference type="SUPFAM" id="SSF46626">
    <property type="entry name" value="Cytochrome c"/>
    <property type="match status" value="1"/>
</dbReference>
<evidence type="ECO:0000256" key="2">
    <source>
        <dbReference type="ARBA" id="ARBA00006488"/>
    </source>
</evidence>
<evidence type="ECO:0000259" key="16">
    <source>
        <dbReference type="PROSITE" id="PS51007"/>
    </source>
</evidence>
<evidence type="ECO:0000313" key="18">
    <source>
        <dbReference type="Proteomes" id="UP000539372"/>
    </source>
</evidence>
<dbReference type="Pfam" id="PF02167">
    <property type="entry name" value="Cytochrom_C1"/>
    <property type="match status" value="1"/>
</dbReference>
<keyword evidence="15" id="KW-0732">Signal</keyword>
<evidence type="ECO:0000256" key="12">
    <source>
        <dbReference type="ARBA" id="ARBA00023136"/>
    </source>
</evidence>
<feature type="signal peptide" evidence="15">
    <location>
        <begin position="1"/>
        <end position="28"/>
    </location>
</feature>
<dbReference type="GO" id="GO:0016020">
    <property type="term" value="C:membrane"/>
    <property type="evidence" value="ECO:0007669"/>
    <property type="project" value="UniProtKB-SubCell"/>
</dbReference>
<feature type="binding site" description="covalent" evidence="13">
    <location>
        <position position="65"/>
    </location>
    <ligand>
        <name>heme c</name>
        <dbReference type="ChEBI" id="CHEBI:61717"/>
    </ligand>
</feature>
<proteinExistence type="inferred from homology"/>
<feature type="binding site" description="covalent" evidence="13">
    <location>
        <position position="68"/>
    </location>
    <ligand>
        <name>heme c</name>
        <dbReference type="ChEBI" id="CHEBI:61717"/>
    </ligand>
</feature>
<evidence type="ECO:0000256" key="7">
    <source>
        <dbReference type="ARBA" id="ARBA00022692"/>
    </source>
</evidence>
<dbReference type="PROSITE" id="PS51007">
    <property type="entry name" value="CYTC"/>
    <property type="match status" value="1"/>
</dbReference>
<dbReference type="GO" id="GO:0046872">
    <property type="term" value="F:metal ion binding"/>
    <property type="evidence" value="ECO:0007669"/>
    <property type="project" value="UniProtKB-KW"/>
</dbReference>
<comment type="subcellular location">
    <subcellularLocation>
        <location evidence="1">Membrane</location>
    </subcellularLocation>
</comment>
<organism evidence="17 18">
    <name type="scientific">Pacificispira spongiicola</name>
    <dbReference type="NCBI Taxonomy" id="2729598"/>
    <lineage>
        <taxon>Bacteria</taxon>
        <taxon>Pseudomonadati</taxon>
        <taxon>Pseudomonadota</taxon>
        <taxon>Alphaproteobacteria</taxon>
        <taxon>Rhodospirillales</taxon>
        <taxon>Rhodospirillaceae</taxon>
        <taxon>Pacificispira</taxon>
    </lineage>
</organism>
<dbReference type="GO" id="GO:0009055">
    <property type="term" value="F:electron transfer activity"/>
    <property type="evidence" value="ECO:0007669"/>
    <property type="project" value="InterPro"/>
</dbReference>
<evidence type="ECO:0000256" key="6">
    <source>
        <dbReference type="ARBA" id="ARBA00022660"/>
    </source>
</evidence>
<evidence type="ECO:0000256" key="5">
    <source>
        <dbReference type="ARBA" id="ARBA00022617"/>
    </source>
</evidence>
<dbReference type="SUPFAM" id="SSF81496">
    <property type="entry name" value="Cytochrome c1 subunit of cytochrome bc1 complex (Ubiquinol-cytochrome c reductase), transmembrane anchor"/>
    <property type="match status" value="1"/>
</dbReference>
<dbReference type="PRINTS" id="PR00603">
    <property type="entry name" value="CYTOCHROMEC1"/>
</dbReference>
<keyword evidence="9" id="KW-0249">Electron transport</keyword>
<accession>A0A7Y0E065</accession>
<evidence type="ECO:0000256" key="1">
    <source>
        <dbReference type="ARBA" id="ARBA00004370"/>
    </source>
</evidence>
<dbReference type="PANTHER" id="PTHR10266:SF3">
    <property type="entry name" value="CYTOCHROME C1, HEME PROTEIN, MITOCHONDRIAL"/>
    <property type="match status" value="1"/>
</dbReference>
<comment type="similarity">
    <text evidence="2">Belongs to the cytochrome c family.</text>
</comment>
<evidence type="ECO:0000256" key="10">
    <source>
        <dbReference type="ARBA" id="ARBA00022989"/>
    </source>
</evidence>
<protein>
    <recommendedName>
        <fullName evidence="3">Cytochrome c1</fullName>
    </recommendedName>
</protein>
<keyword evidence="11 13" id="KW-0408">Iron</keyword>
<reference evidence="17 18" key="1">
    <citation type="submission" date="2020-04" db="EMBL/GenBank/DDBJ databases">
        <title>Rhodospirillaceae bacterium KN72 isolated from deep sea.</title>
        <authorList>
            <person name="Zhang D.-C."/>
        </authorList>
    </citation>
    <scope>NUCLEOTIDE SEQUENCE [LARGE SCALE GENOMIC DNA]</scope>
    <source>
        <strain evidence="17 18">KN72</strain>
    </source>
</reference>
<keyword evidence="5 13" id="KW-0349">Heme</keyword>
<evidence type="ECO:0000256" key="13">
    <source>
        <dbReference type="PIRSR" id="PIRSR602326-1"/>
    </source>
</evidence>
<dbReference type="InterPro" id="IPR021157">
    <property type="entry name" value="Cyt_c1_TM_anchor_C"/>
</dbReference>
<evidence type="ECO:0000313" key="17">
    <source>
        <dbReference type="EMBL" id="NMM44809.1"/>
    </source>
</evidence>
<keyword evidence="6" id="KW-0679">Respiratory chain</keyword>
<evidence type="ECO:0000256" key="4">
    <source>
        <dbReference type="ARBA" id="ARBA00022448"/>
    </source>
</evidence>
<gene>
    <name evidence="17" type="ORF">HH303_10000</name>
</gene>
<comment type="caution">
    <text evidence="17">The sequence shown here is derived from an EMBL/GenBank/DDBJ whole genome shotgun (WGS) entry which is preliminary data.</text>
</comment>
<evidence type="ECO:0000256" key="9">
    <source>
        <dbReference type="ARBA" id="ARBA00022982"/>
    </source>
</evidence>
<evidence type="ECO:0000256" key="15">
    <source>
        <dbReference type="SAM" id="SignalP"/>
    </source>
</evidence>
<keyword evidence="18" id="KW-1185">Reference proteome</keyword>
<keyword evidence="12 14" id="KW-0472">Membrane</keyword>
<dbReference type="InterPro" id="IPR002326">
    <property type="entry name" value="Cyt_c1"/>
</dbReference>
<keyword evidence="7 14" id="KW-0812">Transmembrane</keyword>
<dbReference type="RefSeq" id="WP_169625201.1">
    <property type="nucleotide sequence ID" value="NZ_JABBNT010000003.1"/>
</dbReference>
<name>A0A7Y0E065_9PROT</name>
<dbReference type="PANTHER" id="PTHR10266">
    <property type="entry name" value="CYTOCHROME C1"/>
    <property type="match status" value="1"/>
</dbReference>
<feature type="binding site" description="covalent" evidence="13">
    <location>
        <position position="233"/>
    </location>
    <ligand>
        <name>heme c</name>
        <dbReference type="ChEBI" id="CHEBI:61717"/>
    </ligand>
</feature>
<dbReference type="Gene3D" id="1.10.760.10">
    <property type="entry name" value="Cytochrome c-like domain"/>
    <property type="match status" value="1"/>
</dbReference>
<dbReference type="AlphaFoldDB" id="A0A7Y0E065"/>
<dbReference type="GO" id="GO:0020037">
    <property type="term" value="F:heme binding"/>
    <property type="evidence" value="ECO:0007669"/>
    <property type="project" value="InterPro"/>
</dbReference>
<evidence type="ECO:0000256" key="14">
    <source>
        <dbReference type="SAM" id="Phobius"/>
    </source>
</evidence>
<sequence length="306" mass="32667">MRKYGLSLATAAMIAVGGSALIGSAAQAAGGGAHPPQPDYSFTGMFGSFDRAELQRGLQVYTGVCAACHGLDLVRFRELEALGYSEDQIKAFAATYSVEDGPNEDGDMYDRPGEPKDRFPAPFPNVQAAAASNGGKAPPDLSLIVKNRAHGLGSIGLNFVDMLKGGEFATGAAYVSALLGHGYVEEPTMADKMSCLAANPGESHEAYEARLEEFEVPAGGHFNKWFPGCAIKMPNPLYEDAVEYADGTPATPEQMAHDVSVFLTWASEPTLEARKEMGIKALLFLIVFTGILIAVKRNIWRNVKKA</sequence>
<feature type="transmembrane region" description="Helical" evidence="14">
    <location>
        <begin position="277"/>
        <end position="295"/>
    </location>
</feature>